<gene>
    <name evidence="1" type="ORF">NCTC10638_01296</name>
</gene>
<dbReference type="Gene3D" id="3.40.718.10">
    <property type="entry name" value="Isopropylmalate Dehydrogenase"/>
    <property type="match status" value="1"/>
</dbReference>
<dbReference type="Proteomes" id="UP000254802">
    <property type="component" value="Unassembled WGS sequence"/>
</dbReference>
<name>A0A378MV24_MANHA</name>
<dbReference type="SUPFAM" id="SSF53659">
    <property type="entry name" value="Isocitrate/Isopropylmalate dehydrogenase-like"/>
    <property type="match status" value="1"/>
</dbReference>
<reference evidence="1 2" key="1">
    <citation type="submission" date="2018-06" db="EMBL/GenBank/DDBJ databases">
        <authorList>
            <consortium name="Pathogen Informatics"/>
            <person name="Doyle S."/>
        </authorList>
    </citation>
    <scope>NUCLEOTIDE SEQUENCE [LARGE SCALE GENOMIC DNA]</scope>
    <source>
        <strain evidence="1 2">NCTC10638</strain>
    </source>
</reference>
<organism evidence="1 2">
    <name type="scientific">Mannheimia haemolytica</name>
    <name type="common">Pasteurella haemolytica</name>
    <dbReference type="NCBI Taxonomy" id="75985"/>
    <lineage>
        <taxon>Bacteria</taxon>
        <taxon>Pseudomonadati</taxon>
        <taxon>Pseudomonadota</taxon>
        <taxon>Gammaproteobacteria</taxon>
        <taxon>Pasteurellales</taxon>
        <taxon>Pasteurellaceae</taxon>
        <taxon>Mannheimia</taxon>
    </lineage>
</organism>
<dbReference type="EMBL" id="UGPN01000002">
    <property type="protein sequence ID" value="STY60103.1"/>
    <property type="molecule type" value="Genomic_DNA"/>
</dbReference>
<protein>
    <submittedName>
        <fullName evidence="1">4-hydroxythreonine-4-phosphate dehydrogenase</fullName>
    </submittedName>
</protein>
<accession>A0A378MV24</accession>
<sequence>MKPILGITMGDAAGIGPEVIIKALANQRIYELAHPVVIGESKNYTTSLTYCSFRIEIKNSQ</sequence>
<dbReference type="AlphaFoldDB" id="A0A378MV24"/>
<evidence type="ECO:0000313" key="2">
    <source>
        <dbReference type="Proteomes" id="UP000254802"/>
    </source>
</evidence>
<proteinExistence type="predicted"/>
<evidence type="ECO:0000313" key="1">
    <source>
        <dbReference type="EMBL" id="STY60103.1"/>
    </source>
</evidence>